<name>W6RJJ7_9HYPH</name>
<geneLocation type="plasmid" evidence="1 2">
    <name>pLPU83c</name>
</geneLocation>
<proteinExistence type="predicted"/>
<dbReference type="KEGG" id="rhl:LPU83_pLPU83c_0442"/>
<reference evidence="1" key="1">
    <citation type="submission" date="2013-11" db="EMBL/GenBank/DDBJ databases">
        <title>Draft genome sequence of the broad-host-range Rhizobium sp. LPU83 strain, a member of the low-genetic diversity Oregon-like Rhizobium sp. group.</title>
        <authorList>
            <person name="Wibberg D."/>
            <person name="Puehler A."/>
            <person name="Schlueter A."/>
        </authorList>
    </citation>
    <scope>NUCLEOTIDE SEQUENCE [LARGE SCALE GENOMIC DNA]</scope>
    <source>
        <strain evidence="1">LPU83</strain>
        <plasmid evidence="1">pLPU83c</plasmid>
    </source>
</reference>
<accession>W6RJJ7</accession>
<keyword evidence="1" id="KW-0614">Plasmid</keyword>
<organism evidence="1 2">
    <name type="scientific">Rhizobium favelukesii</name>
    <dbReference type="NCBI Taxonomy" id="348824"/>
    <lineage>
        <taxon>Bacteria</taxon>
        <taxon>Pseudomonadati</taxon>
        <taxon>Pseudomonadota</taxon>
        <taxon>Alphaproteobacteria</taxon>
        <taxon>Hyphomicrobiales</taxon>
        <taxon>Rhizobiaceae</taxon>
        <taxon>Rhizobium/Agrobacterium group</taxon>
        <taxon>Rhizobium</taxon>
    </lineage>
</organism>
<dbReference type="Proteomes" id="UP000019443">
    <property type="component" value="Plasmid pLPU83c"/>
</dbReference>
<gene>
    <name evidence="1" type="ORF">LPU83_pLPU83c_0442</name>
</gene>
<protein>
    <submittedName>
        <fullName evidence="1">Uncharacterized protein</fullName>
    </submittedName>
</protein>
<evidence type="ECO:0000313" key="2">
    <source>
        <dbReference type="Proteomes" id="UP000019443"/>
    </source>
</evidence>
<dbReference type="HOGENOM" id="CLU_3275699_0_0_5"/>
<sequence>MAPIRDLITLQAKRCKREIRASKQPFGIKIAFADFDVDTLG</sequence>
<dbReference type="EMBL" id="HG916854">
    <property type="protein sequence ID" value="CDM61004.1"/>
    <property type="molecule type" value="Genomic_DNA"/>
</dbReference>
<evidence type="ECO:0000313" key="1">
    <source>
        <dbReference type="EMBL" id="CDM61004.1"/>
    </source>
</evidence>
<dbReference type="AlphaFoldDB" id="W6RJJ7"/>
<keyword evidence="2" id="KW-1185">Reference proteome</keyword>